<keyword evidence="2" id="KW-1185">Reference proteome</keyword>
<evidence type="ECO:0000313" key="2">
    <source>
        <dbReference type="Proteomes" id="UP001055439"/>
    </source>
</evidence>
<accession>A0A9E7JAY0</accession>
<reference evidence="1" key="1">
    <citation type="submission" date="2022-05" db="EMBL/GenBank/DDBJ databases">
        <title>The Musa troglodytarum L. genome provides insights into the mechanism of non-climacteric behaviour and enrichment of carotenoids.</title>
        <authorList>
            <person name="Wang J."/>
        </authorList>
    </citation>
    <scope>NUCLEOTIDE SEQUENCE</scope>
    <source>
        <tissue evidence="1">Leaf</tissue>
    </source>
</reference>
<sequence>MIRDWVEGNGRDTVKRNVSHVFVVGERIAGLVAPCEKSRHEADFCEDNLAAQQGNSARSFLLRDKASGTLGFILTAWM</sequence>
<dbReference type="AlphaFoldDB" id="A0A9E7JAY0"/>
<organism evidence="1 2">
    <name type="scientific">Musa troglodytarum</name>
    <name type="common">fe'i banana</name>
    <dbReference type="NCBI Taxonomy" id="320322"/>
    <lineage>
        <taxon>Eukaryota</taxon>
        <taxon>Viridiplantae</taxon>
        <taxon>Streptophyta</taxon>
        <taxon>Embryophyta</taxon>
        <taxon>Tracheophyta</taxon>
        <taxon>Spermatophyta</taxon>
        <taxon>Magnoliopsida</taxon>
        <taxon>Liliopsida</taxon>
        <taxon>Zingiberales</taxon>
        <taxon>Musaceae</taxon>
        <taxon>Musa</taxon>
    </lineage>
</organism>
<name>A0A9E7JAY0_9LILI</name>
<dbReference type="EMBL" id="CP097502">
    <property type="protein sequence ID" value="URD74460.1"/>
    <property type="molecule type" value="Genomic_DNA"/>
</dbReference>
<gene>
    <name evidence="1" type="ORF">MUK42_37568</name>
</gene>
<evidence type="ECO:0000313" key="1">
    <source>
        <dbReference type="EMBL" id="URD74460.1"/>
    </source>
</evidence>
<dbReference type="Proteomes" id="UP001055439">
    <property type="component" value="Chromosome 1"/>
</dbReference>
<proteinExistence type="predicted"/>
<protein>
    <submittedName>
        <fullName evidence="1">Uncharacterized protein</fullName>
    </submittedName>
</protein>